<dbReference type="AlphaFoldDB" id="A0A811UJC9"/>
<accession>A0A811UJC9</accession>
<comment type="caution">
    <text evidence="1">The sequence shown here is derived from an EMBL/GenBank/DDBJ whole genome shotgun (WGS) entry which is preliminary data.</text>
</comment>
<dbReference type="EMBL" id="CAJHJT010000012">
    <property type="protein sequence ID" value="CAD6998036.1"/>
    <property type="molecule type" value="Genomic_DNA"/>
</dbReference>
<gene>
    <name evidence="1" type="ORF">CCAP1982_LOCUS6652</name>
</gene>
<protein>
    <submittedName>
        <fullName evidence="1">(Mediterranean fruit fly) hypothetical protein</fullName>
    </submittedName>
</protein>
<sequence>MKKCNETTKLLLEEVVFPYSTKQLQFATVRSNIETFFLLLSMQAPLLPFAFIRTHTFESLQFFVPREKYEEKSEMIIKNP</sequence>
<dbReference type="Proteomes" id="UP000606786">
    <property type="component" value="Unassembled WGS sequence"/>
</dbReference>
<name>A0A811UJC9_CERCA</name>
<evidence type="ECO:0000313" key="2">
    <source>
        <dbReference type="Proteomes" id="UP000606786"/>
    </source>
</evidence>
<reference evidence="1" key="1">
    <citation type="submission" date="2020-11" db="EMBL/GenBank/DDBJ databases">
        <authorList>
            <person name="Whitehead M."/>
        </authorList>
    </citation>
    <scope>NUCLEOTIDE SEQUENCE</scope>
    <source>
        <strain evidence="1">EGII</strain>
    </source>
</reference>
<evidence type="ECO:0000313" key="1">
    <source>
        <dbReference type="EMBL" id="CAD6998036.1"/>
    </source>
</evidence>
<keyword evidence="2" id="KW-1185">Reference proteome</keyword>
<proteinExistence type="predicted"/>
<organism evidence="1 2">
    <name type="scientific">Ceratitis capitata</name>
    <name type="common">Mediterranean fruit fly</name>
    <name type="synonym">Tephritis capitata</name>
    <dbReference type="NCBI Taxonomy" id="7213"/>
    <lineage>
        <taxon>Eukaryota</taxon>
        <taxon>Metazoa</taxon>
        <taxon>Ecdysozoa</taxon>
        <taxon>Arthropoda</taxon>
        <taxon>Hexapoda</taxon>
        <taxon>Insecta</taxon>
        <taxon>Pterygota</taxon>
        <taxon>Neoptera</taxon>
        <taxon>Endopterygota</taxon>
        <taxon>Diptera</taxon>
        <taxon>Brachycera</taxon>
        <taxon>Muscomorpha</taxon>
        <taxon>Tephritoidea</taxon>
        <taxon>Tephritidae</taxon>
        <taxon>Ceratitis</taxon>
        <taxon>Ceratitis</taxon>
    </lineage>
</organism>